<comment type="similarity">
    <text evidence="2">Belongs to the glycosyl hydrolase 3 family.</text>
</comment>
<organism evidence="9 10">
    <name type="scientific">Lutimonas vermicola</name>
    <dbReference type="NCBI Taxonomy" id="414288"/>
    <lineage>
        <taxon>Bacteria</taxon>
        <taxon>Pseudomonadati</taxon>
        <taxon>Bacteroidota</taxon>
        <taxon>Flavobacteriia</taxon>
        <taxon>Flavobacteriales</taxon>
        <taxon>Flavobacteriaceae</taxon>
        <taxon>Lutimonas</taxon>
    </lineage>
</organism>
<keyword evidence="10" id="KW-1185">Reference proteome</keyword>
<comment type="caution">
    <text evidence="9">The sequence shown here is derived from an EMBL/GenBank/DDBJ whole genome shotgun (WGS) entry which is preliminary data.</text>
</comment>
<dbReference type="Gene3D" id="3.40.710.10">
    <property type="entry name" value="DD-peptidase/beta-lactamase superfamily"/>
    <property type="match status" value="1"/>
</dbReference>
<evidence type="ECO:0000256" key="5">
    <source>
        <dbReference type="ARBA" id="ARBA00023295"/>
    </source>
</evidence>
<dbReference type="InterPro" id="IPR017853">
    <property type="entry name" value="GH"/>
</dbReference>
<sequence>MKKIAVLIVLLMAFQARAQKDPLQTKDSIAQNKWVDSIMATMNVEEKIGQLFMVAAYSNKDEAHEKFISDLIEKHHIGALIFFQDQAVKQVELTNRYQSLSRIPLLIGIDGEWGLRMRLQNTVAFPYNMALGAIRNDKLLYEMGKQMGKHMKREGVHINFAPVVDVNTNPLNPVIGNRSYGEDKDNVTRKAIAFTKGIQSEQIMACAKHFPGHGDTAQDSHKTLPSVLHDTTRLNSIELYPYTKIIEQGIGSAMIGHLSVPALEPNVNLPSSLSYNIVTKLLKEKMGFKGLIVTDALNMKGSADFASSEEINLQAILAGNDLLDVPLNVVKSIQLMKKAYAKGTLSEDRLNESVRKILKTKYWVGLHNYEPLKVENLMSDLHTVEDDLLNRRLVENSVTVIQNKNDVLPVKNLGENKLAYVKLGKHNNSPFVNRLKDYAKVDVISGKSAAEILNKLKGYTTVIISFHTSLGAYANYKIDDDELLILQEIAKNHKVILDVFASPYSLLKIKSYENIDGIIVSYQNTGLAQDISAQMIFGALDFKGVLPVNIKDDFKVGFGLQLAGLNRMGYSIPEDVGLDRNRLQRIDSVAEVVIDSMMAPGMQVLVARHGKIVYRKAYGFHTYDKKKKVDNNSIYDLASVTKILGGLPMIIKAEEEGKFDLDAPLGELMPVLKDSNKDTVTVREALSHFAKLMPYIPYYETMVEGEENTPMKKYFSTTNSGKYSIKVAENLYLRTDYRDTIFQLIADAPQRDVLEYKYSGLPFYLFKDYIEKTYKESMDVLNHKYFYGPLGAVTLVYNPLNKFPKSRIVPTEKDEFFRHQLLHGNVHDEGAAMMGGVSGNAGLFGTSNDVAKMMQMFLQKGYYGGESYFKPESFDKFNRRYFEDKGVRRGLAFDKPQLDESMATCGCISFKSFGHSGYTGTYTFADPETEIVYVFLSNRVYPTRENNKLGEADIRTVVQMLIQEAIINE</sequence>
<evidence type="ECO:0000313" key="10">
    <source>
        <dbReference type="Proteomes" id="UP001474120"/>
    </source>
</evidence>
<dbReference type="PANTHER" id="PTHR30480">
    <property type="entry name" value="BETA-HEXOSAMINIDASE-RELATED"/>
    <property type="match status" value="1"/>
</dbReference>
<evidence type="ECO:0000259" key="8">
    <source>
        <dbReference type="Pfam" id="PF00933"/>
    </source>
</evidence>
<feature type="chain" id="PRO_5046159928" description="beta-N-acetylhexosaminidase" evidence="6">
    <location>
        <begin position="19"/>
        <end position="969"/>
    </location>
</feature>
<dbReference type="InterPro" id="IPR036881">
    <property type="entry name" value="Glyco_hydro_3_C_sf"/>
</dbReference>
<gene>
    <name evidence="9" type="ORF">AABB81_08280</name>
</gene>
<dbReference type="PRINTS" id="PR00133">
    <property type="entry name" value="GLHYDRLASE3"/>
</dbReference>
<dbReference type="RefSeq" id="WP_342159875.1">
    <property type="nucleotide sequence ID" value="NZ_JBCDNA010000002.1"/>
</dbReference>
<dbReference type="SUPFAM" id="SSF56601">
    <property type="entry name" value="beta-lactamase/transpeptidase-like"/>
    <property type="match status" value="1"/>
</dbReference>
<feature type="signal peptide" evidence="6">
    <location>
        <begin position="1"/>
        <end position="18"/>
    </location>
</feature>
<dbReference type="InterPro" id="IPR012338">
    <property type="entry name" value="Beta-lactam/transpept-like"/>
</dbReference>
<dbReference type="InterPro" id="IPR001466">
    <property type="entry name" value="Beta-lactam-related"/>
</dbReference>
<keyword evidence="4 9" id="KW-0378">Hydrolase</keyword>
<dbReference type="Pfam" id="PF00933">
    <property type="entry name" value="Glyco_hydro_3"/>
    <property type="match status" value="1"/>
</dbReference>
<dbReference type="PANTHER" id="PTHR30480:SF13">
    <property type="entry name" value="BETA-HEXOSAMINIDASE"/>
    <property type="match status" value="1"/>
</dbReference>
<dbReference type="EC" id="3.2.1.52" evidence="3"/>
<keyword evidence="6" id="KW-0732">Signal</keyword>
<dbReference type="Gene3D" id="3.20.20.300">
    <property type="entry name" value="Glycoside hydrolase, family 3, N-terminal domain"/>
    <property type="match status" value="1"/>
</dbReference>
<evidence type="ECO:0000313" key="9">
    <source>
        <dbReference type="EMBL" id="MEL4455890.1"/>
    </source>
</evidence>
<name>A0ABU9L4F8_9FLAO</name>
<evidence type="ECO:0000256" key="2">
    <source>
        <dbReference type="ARBA" id="ARBA00005336"/>
    </source>
</evidence>
<dbReference type="Gene3D" id="3.40.50.1700">
    <property type="entry name" value="Glycoside hydrolase family 3 C-terminal domain"/>
    <property type="match status" value="1"/>
</dbReference>
<dbReference type="EMBL" id="JBCDNA010000002">
    <property type="protein sequence ID" value="MEL4455890.1"/>
    <property type="molecule type" value="Genomic_DNA"/>
</dbReference>
<reference evidence="9 10" key="1">
    <citation type="submission" date="2024-04" db="EMBL/GenBank/DDBJ databases">
        <title>whole genome sequencing of Lutimonas vermicola strain IMCC1616.</title>
        <authorList>
            <person name="Bae S.S."/>
        </authorList>
    </citation>
    <scope>NUCLEOTIDE SEQUENCE [LARGE SCALE GENOMIC DNA]</scope>
    <source>
        <strain evidence="9 10">IMCC1616</strain>
    </source>
</reference>
<feature type="domain" description="Beta-lactamase-related" evidence="7">
    <location>
        <begin position="594"/>
        <end position="950"/>
    </location>
</feature>
<evidence type="ECO:0000256" key="1">
    <source>
        <dbReference type="ARBA" id="ARBA00001231"/>
    </source>
</evidence>
<evidence type="ECO:0000256" key="6">
    <source>
        <dbReference type="SAM" id="SignalP"/>
    </source>
</evidence>
<proteinExistence type="inferred from homology"/>
<evidence type="ECO:0000256" key="4">
    <source>
        <dbReference type="ARBA" id="ARBA00022801"/>
    </source>
</evidence>
<accession>A0ABU9L4F8</accession>
<dbReference type="InterPro" id="IPR050226">
    <property type="entry name" value="NagZ_Beta-hexosaminidase"/>
</dbReference>
<protein>
    <recommendedName>
        <fullName evidence="3">beta-N-acetylhexosaminidase</fullName>
        <ecNumber evidence="3">3.2.1.52</ecNumber>
    </recommendedName>
</protein>
<dbReference type="InterPro" id="IPR019800">
    <property type="entry name" value="Glyco_hydro_3_AS"/>
</dbReference>
<dbReference type="Pfam" id="PF00144">
    <property type="entry name" value="Beta-lactamase"/>
    <property type="match status" value="1"/>
</dbReference>
<feature type="domain" description="Glycoside hydrolase family 3 N-terminal" evidence="8">
    <location>
        <begin position="44"/>
        <end position="359"/>
    </location>
</feature>
<evidence type="ECO:0000256" key="3">
    <source>
        <dbReference type="ARBA" id="ARBA00012663"/>
    </source>
</evidence>
<dbReference type="Proteomes" id="UP001474120">
    <property type="component" value="Unassembled WGS sequence"/>
</dbReference>
<comment type="catalytic activity">
    <reaction evidence="1">
        <text>Hydrolysis of terminal non-reducing N-acetyl-D-hexosamine residues in N-acetyl-beta-D-hexosaminides.</text>
        <dbReference type="EC" id="3.2.1.52"/>
    </reaction>
</comment>
<keyword evidence="5" id="KW-0326">Glycosidase</keyword>
<dbReference type="GO" id="GO:0016787">
    <property type="term" value="F:hydrolase activity"/>
    <property type="evidence" value="ECO:0007669"/>
    <property type="project" value="UniProtKB-KW"/>
</dbReference>
<dbReference type="PROSITE" id="PS00775">
    <property type="entry name" value="GLYCOSYL_HYDROL_F3"/>
    <property type="match status" value="1"/>
</dbReference>
<dbReference type="SUPFAM" id="SSF51445">
    <property type="entry name" value="(Trans)glycosidases"/>
    <property type="match status" value="1"/>
</dbReference>
<dbReference type="InterPro" id="IPR036962">
    <property type="entry name" value="Glyco_hydro_3_N_sf"/>
</dbReference>
<evidence type="ECO:0000259" key="7">
    <source>
        <dbReference type="Pfam" id="PF00144"/>
    </source>
</evidence>
<dbReference type="InterPro" id="IPR001764">
    <property type="entry name" value="Glyco_hydro_3_N"/>
</dbReference>